<comment type="subcellular location">
    <subcellularLocation>
        <location evidence="1">Cytoplasmic vesicle</location>
        <location evidence="1">Phagosome membrane</location>
    </subcellularLocation>
    <subcellularLocation>
        <location evidence="13">Endomembrane system</location>
        <topology evidence="13">Lipid-anchor</topology>
        <orientation evidence="13">Cytoplasmic side</orientation>
    </subcellularLocation>
    <subcellularLocation>
        <location evidence="12">Golgi apparatus</location>
        <location evidence="12">trans-Golgi network membrane</location>
        <topology evidence="12">Lipid-anchor</topology>
    </subcellularLocation>
</comment>
<evidence type="ECO:0000313" key="15">
    <source>
        <dbReference type="EMBL" id="GFG31705.1"/>
    </source>
</evidence>
<evidence type="ECO:0000256" key="1">
    <source>
        <dbReference type="ARBA" id="ARBA00004580"/>
    </source>
</evidence>
<dbReference type="NCBIfam" id="TIGR00231">
    <property type="entry name" value="small_GTP"/>
    <property type="match status" value="1"/>
</dbReference>
<dbReference type="InterPro" id="IPR050209">
    <property type="entry name" value="Rab_GTPases_membrane_traffic"/>
</dbReference>
<comment type="caution">
    <text evidence="15">The sequence shown here is derived from an EMBL/GenBank/DDBJ whole genome shotgun (WGS) entry which is preliminary data.</text>
</comment>
<keyword evidence="5" id="KW-0547">Nucleotide-binding</keyword>
<dbReference type="InterPro" id="IPR005225">
    <property type="entry name" value="Small_GTP-bd"/>
</dbReference>
<dbReference type="PROSITE" id="PS51421">
    <property type="entry name" value="RAS"/>
    <property type="match status" value="1"/>
</dbReference>
<dbReference type="InterPro" id="IPR027417">
    <property type="entry name" value="P-loop_NTPase"/>
</dbReference>
<keyword evidence="4" id="KW-0597">Phosphoprotein</keyword>
<dbReference type="SMART" id="SM00173">
    <property type="entry name" value="RAS"/>
    <property type="match status" value="1"/>
</dbReference>
<dbReference type="SMART" id="SM00177">
    <property type="entry name" value="ARF"/>
    <property type="match status" value="1"/>
</dbReference>
<gene>
    <name evidence="15" type="ORF">Cfor_04808</name>
</gene>
<comment type="similarity">
    <text evidence="2">Belongs to the small GTPase superfamily. Rab family.</text>
</comment>
<sequence>MSSRPSSSLVNIGEDNFDFLFKIVLIGDCGVGKTCVVQRFKSGTFVERHGNTIGVDFSMKTVIVDGKKVKLQIWDTAGQERFRTITQSYYRSANGVIIVYDITKRSSFLSLQRWIEEVRRYTASNVMLILVGNKCDLESLREVEFAEAEAMCEYIPEILFVLEASAKENTNIDDAFMCLATELKVDFYQCFREDMMALHAVKVQMKTQSNLGKGRALLVAVAAISVSSNVPYAMNRKLKV</sequence>
<accession>A0A6L2PMK2</accession>
<evidence type="ECO:0000256" key="7">
    <source>
        <dbReference type="ARBA" id="ARBA00023134"/>
    </source>
</evidence>
<dbReference type="InterPro" id="IPR001806">
    <property type="entry name" value="Small_GTPase"/>
</dbReference>
<dbReference type="PRINTS" id="PR00449">
    <property type="entry name" value="RASTRNSFRMNG"/>
</dbReference>
<dbReference type="EMBL" id="BLKM01007831">
    <property type="protein sequence ID" value="GFG31705.1"/>
    <property type="molecule type" value="Genomic_DNA"/>
</dbReference>
<dbReference type="Proteomes" id="UP000502823">
    <property type="component" value="Unassembled WGS sequence"/>
</dbReference>
<dbReference type="SMART" id="SM00175">
    <property type="entry name" value="RAB"/>
    <property type="match status" value="1"/>
</dbReference>
<dbReference type="FunFam" id="3.40.50.300:FF:000803">
    <property type="entry name" value="Ras-related protein Rab-43"/>
    <property type="match status" value="1"/>
</dbReference>
<dbReference type="GO" id="GO:0030670">
    <property type="term" value="C:phagocytic vesicle membrane"/>
    <property type="evidence" value="ECO:0007669"/>
    <property type="project" value="UniProtKB-SubCell"/>
</dbReference>
<evidence type="ECO:0000256" key="4">
    <source>
        <dbReference type="ARBA" id="ARBA00022553"/>
    </source>
</evidence>
<dbReference type="SMART" id="SM00174">
    <property type="entry name" value="RHO"/>
    <property type="match status" value="1"/>
</dbReference>
<evidence type="ECO:0000256" key="10">
    <source>
        <dbReference type="ARBA" id="ARBA00023289"/>
    </source>
</evidence>
<evidence type="ECO:0000256" key="13">
    <source>
        <dbReference type="ARBA" id="ARBA00046278"/>
    </source>
</evidence>
<keyword evidence="10" id="KW-0636">Prenylation</keyword>
<dbReference type="SMART" id="SM00176">
    <property type="entry name" value="RAN"/>
    <property type="match status" value="1"/>
</dbReference>
<dbReference type="OrthoDB" id="9989112at2759"/>
<keyword evidence="8" id="KW-0472">Membrane</keyword>
<keyword evidence="3" id="KW-0488">Methylation</keyword>
<dbReference type="PROSITE" id="PS51420">
    <property type="entry name" value="RHO"/>
    <property type="match status" value="1"/>
</dbReference>
<keyword evidence="11" id="KW-0968">Cytoplasmic vesicle</keyword>
<reference evidence="16" key="1">
    <citation type="submission" date="2020-01" db="EMBL/GenBank/DDBJ databases">
        <title>Draft genome sequence of the Termite Coptotermes fromosanus.</title>
        <authorList>
            <person name="Itakura S."/>
            <person name="Yosikawa Y."/>
            <person name="Umezawa K."/>
        </authorList>
    </citation>
    <scope>NUCLEOTIDE SEQUENCE [LARGE SCALE GENOMIC DNA]</scope>
</reference>
<evidence type="ECO:0000256" key="8">
    <source>
        <dbReference type="ARBA" id="ARBA00023136"/>
    </source>
</evidence>
<dbReference type="InParanoid" id="A0A6L2PMK2"/>
<evidence type="ECO:0000256" key="6">
    <source>
        <dbReference type="ARBA" id="ARBA00023034"/>
    </source>
</evidence>
<protein>
    <recommendedName>
        <fullName evidence="14">Ras-related protein Rab-43</fullName>
    </recommendedName>
</protein>
<dbReference type="GO" id="GO:0005525">
    <property type="term" value="F:GTP binding"/>
    <property type="evidence" value="ECO:0007669"/>
    <property type="project" value="UniProtKB-KW"/>
</dbReference>
<dbReference type="SUPFAM" id="SSF52540">
    <property type="entry name" value="P-loop containing nucleoside triphosphate hydrolases"/>
    <property type="match status" value="1"/>
</dbReference>
<proteinExistence type="inferred from homology"/>
<dbReference type="FunCoup" id="A0A6L2PMK2">
    <property type="interactions" value="30"/>
</dbReference>
<dbReference type="GO" id="GO:0005794">
    <property type="term" value="C:Golgi apparatus"/>
    <property type="evidence" value="ECO:0007669"/>
    <property type="project" value="UniProtKB-SubCell"/>
</dbReference>
<dbReference type="PROSITE" id="PS51419">
    <property type="entry name" value="RAB"/>
    <property type="match status" value="1"/>
</dbReference>
<evidence type="ECO:0000256" key="14">
    <source>
        <dbReference type="ARBA" id="ARBA00067841"/>
    </source>
</evidence>
<evidence type="ECO:0000256" key="3">
    <source>
        <dbReference type="ARBA" id="ARBA00022481"/>
    </source>
</evidence>
<keyword evidence="9" id="KW-0449">Lipoprotein</keyword>
<dbReference type="Gene3D" id="3.40.50.300">
    <property type="entry name" value="P-loop containing nucleotide triphosphate hydrolases"/>
    <property type="match status" value="1"/>
</dbReference>
<dbReference type="PANTHER" id="PTHR47979">
    <property type="entry name" value="DRAB11-RELATED"/>
    <property type="match status" value="1"/>
</dbReference>
<evidence type="ECO:0000256" key="9">
    <source>
        <dbReference type="ARBA" id="ARBA00023288"/>
    </source>
</evidence>
<keyword evidence="7" id="KW-0342">GTP-binding</keyword>
<dbReference type="GO" id="GO:0003924">
    <property type="term" value="F:GTPase activity"/>
    <property type="evidence" value="ECO:0007669"/>
    <property type="project" value="InterPro"/>
</dbReference>
<keyword evidence="6" id="KW-0333">Golgi apparatus</keyword>
<organism evidence="15 16">
    <name type="scientific">Coptotermes formosanus</name>
    <name type="common">Formosan subterranean termite</name>
    <dbReference type="NCBI Taxonomy" id="36987"/>
    <lineage>
        <taxon>Eukaryota</taxon>
        <taxon>Metazoa</taxon>
        <taxon>Ecdysozoa</taxon>
        <taxon>Arthropoda</taxon>
        <taxon>Hexapoda</taxon>
        <taxon>Insecta</taxon>
        <taxon>Pterygota</taxon>
        <taxon>Neoptera</taxon>
        <taxon>Polyneoptera</taxon>
        <taxon>Dictyoptera</taxon>
        <taxon>Blattodea</taxon>
        <taxon>Blattoidea</taxon>
        <taxon>Termitoidae</taxon>
        <taxon>Rhinotermitidae</taxon>
        <taxon>Coptotermes</taxon>
    </lineage>
</organism>
<evidence type="ECO:0000256" key="12">
    <source>
        <dbReference type="ARBA" id="ARBA00037864"/>
    </source>
</evidence>
<keyword evidence="16" id="KW-1185">Reference proteome</keyword>
<dbReference type="AlphaFoldDB" id="A0A6L2PMK2"/>
<evidence type="ECO:0000256" key="11">
    <source>
        <dbReference type="ARBA" id="ARBA00023329"/>
    </source>
</evidence>
<evidence type="ECO:0000256" key="2">
    <source>
        <dbReference type="ARBA" id="ARBA00006270"/>
    </source>
</evidence>
<dbReference type="Pfam" id="PF00071">
    <property type="entry name" value="Ras"/>
    <property type="match status" value="1"/>
</dbReference>
<evidence type="ECO:0000313" key="16">
    <source>
        <dbReference type="Proteomes" id="UP000502823"/>
    </source>
</evidence>
<evidence type="ECO:0000256" key="5">
    <source>
        <dbReference type="ARBA" id="ARBA00022741"/>
    </source>
</evidence>
<name>A0A6L2PMK2_COPFO</name>